<evidence type="ECO:0000256" key="5">
    <source>
        <dbReference type="ARBA" id="ARBA00023015"/>
    </source>
</evidence>
<dbReference type="FunFam" id="1.10.10.60:FF:000057">
    <property type="entry name" value="Short stature homeobox 2"/>
    <property type="match status" value="1"/>
</dbReference>
<feature type="compositionally biased region" description="Low complexity" evidence="14">
    <location>
        <begin position="74"/>
        <end position="108"/>
    </location>
</feature>
<dbReference type="CDD" id="cd00086">
    <property type="entry name" value="homeodomain"/>
    <property type="match status" value="1"/>
</dbReference>
<feature type="compositionally biased region" description="Basic and acidic residues" evidence="14">
    <location>
        <begin position="762"/>
        <end position="772"/>
    </location>
</feature>
<dbReference type="Proteomes" id="UP000015104">
    <property type="component" value="Unassembled WGS sequence"/>
</dbReference>
<evidence type="ECO:0000259" key="15">
    <source>
        <dbReference type="PROSITE" id="PS50071"/>
    </source>
</evidence>
<dbReference type="HOGENOM" id="CLU_358025_0_0_1"/>
<dbReference type="GO" id="GO:0007399">
    <property type="term" value="P:nervous system development"/>
    <property type="evidence" value="ECO:0007669"/>
    <property type="project" value="UniProtKB-KW"/>
</dbReference>
<feature type="region of interest" description="Disordered" evidence="14">
    <location>
        <begin position="241"/>
        <end position="273"/>
    </location>
</feature>
<keyword evidence="4" id="KW-0524">Neurogenesis</keyword>
<evidence type="ECO:0000256" key="6">
    <source>
        <dbReference type="ARBA" id="ARBA00023125"/>
    </source>
</evidence>
<accession>T1K180</accession>
<dbReference type="PROSITE" id="PS50071">
    <property type="entry name" value="HOMEOBOX_2"/>
    <property type="match status" value="1"/>
</dbReference>
<dbReference type="STRING" id="32264.T1K180"/>
<feature type="compositionally biased region" description="Acidic residues" evidence="14">
    <location>
        <begin position="684"/>
        <end position="708"/>
    </location>
</feature>
<evidence type="ECO:0000313" key="17">
    <source>
        <dbReference type="Proteomes" id="UP000015104"/>
    </source>
</evidence>
<evidence type="ECO:0000256" key="14">
    <source>
        <dbReference type="SAM" id="MobiDB-lite"/>
    </source>
</evidence>
<evidence type="ECO:0000256" key="11">
    <source>
        <dbReference type="ARBA" id="ARBA00069290"/>
    </source>
</evidence>
<dbReference type="PROSITE" id="PS00027">
    <property type="entry name" value="HOMEOBOX_1"/>
    <property type="match status" value="1"/>
</dbReference>
<feature type="region of interest" description="Disordered" evidence="14">
    <location>
        <begin position="361"/>
        <end position="446"/>
    </location>
</feature>
<evidence type="ECO:0000256" key="8">
    <source>
        <dbReference type="ARBA" id="ARBA00023163"/>
    </source>
</evidence>
<evidence type="ECO:0000313" key="16">
    <source>
        <dbReference type="EnsemblMetazoa" id="tetur04g00320.1"/>
    </source>
</evidence>
<keyword evidence="17" id="KW-1185">Reference proteome</keyword>
<evidence type="ECO:0000256" key="4">
    <source>
        <dbReference type="ARBA" id="ARBA00022902"/>
    </source>
</evidence>
<keyword evidence="2" id="KW-0217">Developmental protein</keyword>
<dbReference type="GO" id="GO:1990837">
    <property type="term" value="F:sequence-specific double-stranded DNA binding"/>
    <property type="evidence" value="ECO:0007669"/>
    <property type="project" value="TreeGrafter"/>
</dbReference>
<dbReference type="InterPro" id="IPR009057">
    <property type="entry name" value="Homeodomain-like_sf"/>
</dbReference>
<evidence type="ECO:0000256" key="3">
    <source>
        <dbReference type="ARBA" id="ARBA00022782"/>
    </source>
</evidence>
<dbReference type="EMBL" id="CAEY01001346">
    <property type="status" value="NOT_ANNOTATED_CDS"/>
    <property type="molecule type" value="Genomic_DNA"/>
</dbReference>
<feature type="compositionally biased region" description="Low complexity" evidence="14">
    <location>
        <begin position="635"/>
        <end position="646"/>
    </location>
</feature>
<name>T1K180_TETUR</name>
<feature type="compositionally biased region" description="Acidic residues" evidence="14">
    <location>
        <begin position="774"/>
        <end position="783"/>
    </location>
</feature>
<dbReference type="Gene3D" id="1.10.10.60">
    <property type="entry name" value="Homeodomain-like"/>
    <property type="match status" value="1"/>
</dbReference>
<keyword evidence="9 12" id="KW-0539">Nucleus</keyword>
<feature type="region of interest" description="Disordered" evidence="14">
    <location>
        <begin position="73"/>
        <end position="116"/>
    </location>
</feature>
<comment type="similarity">
    <text evidence="10">Belongs to the paired homeobox family. Unc-4 subfamily.</text>
</comment>
<feature type="compositionally biased region" description="Polar residues" evidence="14">
    <location>
        <begin position="146"/>
        <end position="165"/>
    </location>
</feature>
<dbReference type="SMART" id="SM00389">
    <property type="entry name" value="HOX"/>
    <property type="match status" value="1"/>
</dbReference>
<dbReference type="Pfam" id="PF00046">
    <property type="entry name" value="Homeodomain"/>
    <property type="match status" value="1"/>
</dbReference>
<keyword evidence="7 12" id="KW-0371">Homeobox</keyword>
<feature type="compositionally biased region" description="Basic and acidic residues" evidence="14">
    <location>
        <begin position="618"/>
        <end position="629"/>
    </location>
</feature>
<feature type="DNA-binding region" description="Homeobox" evidence="12">
    <location>
        <begin position="186"/>
        <end position="245"/>
    </location>
</feature>
<feature type="region of interest" description="Disordered" evidence="14">
    <location>
        <begin position="554"/>
        <end position="783"/>
    </location>
</feature>
<feature type="compositionally biased region" description="Polar residues" evidence="14">
    <location>
        <begin position="554"/>
        <end position="584"/>
    </location>
</feature>
<feature type="domain" description="Homeobox" evidence="15">
    <location>
        <begin position="184"/>
        <end position="244"/>
    </location>
</feature>
<feature type="compositionally biased region" description="Low complexity" evidence="14">
    <location>
        <begin position="395"/>
        <end position="438"/>
    </location>
</feature>
<protein>
    <recommendedName>
        <fullName evidence="11">Homeobox protein unc-4</fullName>
    </recommendedName>
</protein>
<dbReference type="EnsemblMetazoa" id="tetur04g00320.1">
    <property type="protein sequence ID" value="tetur04g00320.1"/>
    <property type="gene ID" value="tetur04g00320"/>
</dbReference>
<dbReference type="InterPro" id="IPR001356">
    <property type="entry name" value="HD"/>
</dbReference>
<evidence type="ECO:0000256" key="7">
    <source>
        <dbReference type="ARBA" id="ARBA00023155"/>
    </source>
</evidence>
<dbReference type="GO" id="GO:0030154">
    <property type="term" value="P:cell differentiation"/>
    <property type="evidence" value="ECO:0007669"/>
    <property type="project" value="UniProtKB-KW"/>
</dbReference>
<dbReference type="PANTHER" id="PTHR46799">
    <property type="entry name" value="HOMEOBOX PROTEIN UNC-4 HOMOLOG"/>
    <property type="match status" value="1"/>
</dbReference>
<sequence length="783" mass="85294">MSATNPLSIWPFLTGYPFQGLKALGYSSASQPGGHTLRCLEHPLSRTGFLGSCRCSDLPGDCAYHPMIIKDRNPSNNNSASSNPANNNNNNCSNSNSNNSNSNSNNNNIHLNSRLHGSNSGSNVLINNLTNTINSGPLSVIHHHLNGNSDLSNHSNRSTSSTDSNMGRCLVDDDDHDHSQDGSSKRRRTRTNFNSWQLEQLEKAFEASHYPDVFMRESLASKLDLAEARVQVWFQNRRAKWRKKEHTKKGPGRPAHNAHPQTCSGDPIPPDEIVKRDRDKREKKMRKQLERQAKRLQQSKSKPGVNTATLTEGIIQSLIELRSLNSRKEARDLVGYETYSLLVDGLSLDVNDIMSKPISSLNRMGGNGSNGGNGSGSSAHHHHHHHQQHHHHHSTSLSLSPNSCSSSSLSPSSSSGSTPSGSLSSTTITTTSLPNSSSAYNDTNGCNTSNKVNGKLGGSSSSASQHLLSTSRSSNVVGLAGRIGSSGNFSPANAQFSSLLSSHHSHHHHFHQLHQNLTATLTSASSCSSSTPSAFKSKFNSFSIENLLSNCNKNSPLSSSPNQPKLTSSTGSLTITPGTGTLATGSKHSSSKSSNQLLMSKRDSRKANSRHLYQGSHLFKDNHEPSSDHDDSDSNDLASFMSSSPRPSSPEDDLDDNNGPIDLGPTRSRGLPTPIMLIQMNTKEEEEEEEEDEEESQNEDSDNSDNETEVNHHNATNEMSEDEVERPKSNMMVEEEEEEEEDKKDESNSDDKLNHYPSQSKGEGEDAMKATENDLSDIEVDGN</sequence>
<evidence type="ECO:0000256" key="1">
    <source>
        <dbReference type="ARBA" id="ARBA00004123"/>
    </source>
</evidence>
<keyword evidence="6 12" id="KW-0238">DNA-binding</keyword>
<evidence type="ECO:0000256" key="2">
    <source>
        <dbReference type="ARBA" id="ARBA00022473"/>
    </source>
</evidence>
<reference evidence="16" key="2">
    <citation type="submission" date="2015-06" db="UniProtKB">
        <authorList>
            <consortium name="EnsemblMetazoa"/>
        </authorList>
    </citation>
    <scope>IDENTIFICATION</scope>
</reference>
<feature type="region of interest" description="Disordered" evidence="14">
    <location>
        <begin position="144"/>
        <end position="190"/>
    </location>
</feature>
<feature type="compositionally biased region" description="Basic and acidic residues" evidence="14">
    <location>
        <begin position="744"/>
        <end position="754"/>
    </location>
</feature>
<feature type="compositionally biased region" description="Basic residues" evidence="14">
    <location>
        <begin position="379"/>
        <end position="394"/>
    </location>
</feature>
<keyword evidence="5" id="KW-0805">Transcription regulation</keyword>
<reference evidence="17" key="1">
    <citation type="submission" date="2011-08" db="EMBL/GenBank/DDBJ databases">
        <authorList>
            <person name="Rombauts S."/>
        </authorList>
    </citation>
    <scope>NUCLEOTIDE SEQUENCE</scope>
    <source>
        <strain evidence="17">London</strain>
    </source>
</reference>
<proteinExistence type="inferred from homology"/>
<dbReference type="GO" id="GO:0005634">
    <property type="term" value="C:nucleus"/>
    <property type="evidence" value="ECO:0007669"/>
    <property type="project" value="UniProtKB-SubCell"/>
</dbReference>
<dbReference type="eggNOG" id="KOG0490">
    <property type="taxonomic scope" value="Eukaryota"/>
</dbReference>
<feature type="compositionally biased region" description="Gly residues" evidence="14">
    <location>
        <begin position="365"/>
        <end position="375"/>
    </location>
</feature>
<feature type="compositionally biased region" description="Basic residues" evidence="14">
    <location>
        <begin position="241"/>
        <end position="251"/>
    </location>
</feature>
<comment type="subcellular location">
    <subcellularLocation>
        <location evidence="1 12 13">Nucleus</location>
    </subcellularLocation>
</comment>
<organism evidence="16 17">
    <name type="scientific">Tetranychus urticae</name>
    <name type="common">Two-spotted spider mite</name>
    <dbReference type="NCBI Taxonomy" id="32264"/>
    <lineage>
        <taxon>Eukaryota</taxon>
        <taxon>Metazoa</taxon>
        <taxon>Ecdysozoa</taxon>
        <taxon>Arthropoda</taxon>
        <taxon>Chelicerata</taxon>
        <taxon>Arachnida</taxon>
        <taxon>Acari</taxon>
        <taxon>Acariformes</taxon>
        <taxon>Trombidiformes</taxon>
        <taxon>Prostigmata</taxon>
        <taxon>Eleutherengona</taxon>
        <taxon>Raphignathae</taxon>
        <taxon>Tetranychoidea</taxon>
        <taxon>Tetranychidae</taxon>
        <taxon>Tetranychus</taxon>
    </lineage>
</organism>
<keyword evidence="8" id="KW-0804">Transcription</keyword>
<evidence type="ECO:0000256" key="9">
    <source>
        <dbReference type="ARBA" id="ARBA00023242"/>
    </source>
</evidence>
<evidence type="ECO:0000256" key="12">
    <source>
        <dbReference type="PROSITE-ProRule" id="PRU00108"/>
    </source>
</evidence>
<dbReference type="SUPFAM" id="SSF46689">
    <property type="entry name" value="Homeodomain-like"/>
    <property type="match status" value="1"/>
</dbReference>
<evidence type="ECO:0000256" key="10">
    <source>
        <dbReference type="ARBA" id="ARBA00038351"/>
    </source>
</evidence>
<dbReference type="PANTHER" id="PTHR46799:SF1">
    <property type="entry name" value="HOMEOBOX PROTEIN UNC-4 HOMOLOG"/>
    <property type="match status" value="1"/>
</dbReference>
<dbReference type="GO" id="GO:0000981">
    <property type="term" value="F:DNA-binding transcription factor activity, RNA polymerase II-specific"/>
    <property type="evidence" value="ECO:0007669"/>
    <property type="project" value="InterPro"/>
</dbReference>
<dbReference type="InterPro" id="IPR017970">
    <property type="entry name" value="Homeobox_CS"/>
</dbReference>
<keyword evidence="3" id="KW-0221">Differentiation</keyword>
<feature type="compositionally biased region" description="Acidic residues" evidence="14">
    <location>
        <begin position="733"/>
        <end position="743"/>
    </location>
</feature>
<evidence type="ECO:0000256" key="13">
    <source>
        <dbReference type="RuleBase" id="RU000682"/>
    </source>
</evidence>
<dbReference type="AlphaFoldDB" id="T1K180"/>